<dbReference type="CDD" id="cd01297">
    <property type="entry name" value="D-aminoacylase"/>
    <property type="match status" value="1"/>
</dbReference>
<proteinExistence type="predicted"/>
<dbReference type="OrthoDB" id="9766983at2"/>
<dbReference type="Gene3D" id="3.20.20.140">
    <property type="entry name" value="Metal-dependent hydrolases"/>
    <property type="match status" value="1"/>
</dbReference>
<dbReference type="SUPFAM" id="SSF51338">
    <property type="entry name" value="Composite domain of metallo-dependent hydrolases"/>
    <property type="match status" value="1"/>
</dbReference>
<protein>
    <submittedName>
        <fullName evidence="2">N-acyl-D-amino-acid deacylase</fullName>
    </submittedName>
</protein>
<dbReference type="GO" id="GO:0016812">
    <property type="term" value="F:hydrolase activity, acting on carbon-nitrogen (but not peptide) bonds, in cyclic amides"/>
    <property type="evidence" value="ECO:0007669"/>
    <property type="project" value="TreeGrafter"/>
</dbReference>
<dbReference type="GO" id="GO:0016811">
    <property type="term" value="F:hydrolase activity, acting on carbon-nitrogen (but not peptide) bonds, in linear amides"/>
    <property type="evidence" value="ECO:0007669"/>
    <property type="project" value="InterPro"/>
</dbReference>
<dbReference type="SUPFAM" id="SSF51556">
    <property type="entry name" value="Metallo-dependent hydrolases"/>
    <property type="match status" value="1"/>
</dbReference>
<dbReference type="InterPro" id="IPR050378">
    <property type="entry name" value="Metallo-dep_Hydrolases_sf"/>
</dbReference>
<evidence type="ECO:0000313" key="2">
    <source>
        <dbReference type="EMBL" id="QEX19162.1"/>
    </source>
</evidence>
<evidence type="ECO:0000313" key="3">
    <source>
        <dbReference type="Proteomes" id="UP000326202"/>
    </source>
</evidence>
<dbReference type="InterPro" id="IPR023100">
    <property type="entry name" value="D-aminoacylase_insert_dom_sf"/>
</dbReference>
<dbReference type="Gene3D" id="2.30.40.10">
    <property type="entry name" value="Urease, subunit C, domain 1"/>
    <property type="match status" value="1"/>
</dbReference>
<dbReference type="KEGG" id="htq:FRZ44_44750"/>
<name>A0A5J6MNB1_9PROT</name>
<dbReference type="Gene3D" id="3.30.1490.130">
    <property type="entry name" value="D-aminoacylase. Domain 3"/>
    <property type="match status" value="1"/>
</dbReference>
<dbReference type="Proteomes" id="UP000326202">
    <property type="component" value="Chromosome"/>
</dbReference>
<dbReference type="GO" id="GO:0005829">
    <property type="term" value="C:cytosol"/>
    <property type="evidence" value="ECO:0007669"/>
    <property type="project" value="TreeGrafter"/>
</dbReference>
<accession>A0A5J6MNB1</accession>
<evidence type="ECO:0000259" key="1">
    <source>
        <dbReference type="Pfam" id="PF07969"/>
    </source>
</evidence>
<dbReference type="InterPro" id="IPR013108">
    <property type="entry name" value="Amidohydro_3"/>
</dbReference>
<dbReference type="InterPro" id="IPR032466">
    <property type="entry name" value="Metal_Hydrolase"/>
</dbReference>
<dbReference type="PANTHER" id="PTHR11647:SF1">
    <property type="entry name" value="COLLAPSIN RESPONSE MEDIATOR PROTEIN"/>
    <property type="match status" value="1"/>
</dbReference>
<sequence>MAAAEAPARVDLVLRGGTVIDGTGKARYRADLAIDQGRITAIGDLGRTAGSVERDATGRIVAPGFIDVHTHDDGLLLVQPDMAPKVSQGVTSVVIGNCGFSLAPLTPRATLPQEFRLLGDDEIYRYPTMARYFEAFDRAPSATHIAALVGHSTLRMGAMTDLERAATPAECAQMSRVLDECLGAGAIGFSTGLEYPTNAAASTDEIVAVAETLSAHRGLYVTHTRDYVDDIDGAMEEAFEIGRRVKAAVVLSHHQGDGKKNHGHAARTLARYDRAAARQPVGLDVYPYIAGSTTIMPDFVADAERVLITWSDAMPQAGGRDLDDIAREMQVDRQEAALRLLPGGAIYFVLDEGDVRRILAHPNAMIGSDGLPFGRKVHPRLWGTFPRVLGHYAREVGLFTLEEAVRKMTSLSAERFGLAGRGRIEVGFAADLVIFDAGNIIDRATYEDPTRPAAGIDAVLVAGEAVWEQGRSTGARPGRVLRHGRA</sequence>
<feature type="domain" description="Amidohydrolase 3" evidence="1">
    <location>
        <begin position="54"/>
        <end position="466"/>
    </location>
</feature>
<keyword evidence="3" id="KW-1185">Reference proteome</keyword>
<organism evidence="2 3">
    <name type="scientific">Hypericibacter terrae</name>
    <dbReference type="NCBI Taxonomy" id="2602015"/>
    <lineage>
        <taxon>Bacteria</taxon>
        <taxon>Pseudomonadati</taxon>
        <taxon>Pseudomonadota</taxon>
        <taxon>Alphaproteobacteria</taxon>
        <taxon>Rhodospirillales</taxon>
        <taxon>Dongiaceae</taxon>
        <taxon>Hypericibacter</taxon>
    </lineage>
</organism>
<dbReference type="InterPro" id="IPR011059">
    <property type="entry name" value="Metal-dep_hydrolase_composite"/>
</dbReference>
<dbReference type="PANTHER" id="PTHR11647">
    <property type="entry name" value="HYDRANTOINASE/DIHYDROPYRIMIDINASE FAMILY MEMBER"/>
    <property type="match status" value="1"/>
</dbReference>
<dbReference type="AlphaFoldDB" id="A0A5J6MNB1"/>
<dbReference type="RefSeq" id="WP_151179251.1">
    <property type="nucleotide sequence ID" value="NZ_CP042906.1"/>
</dbReference>
<gene>
    <name evidence="2" type="ORF">FRZ44_44750</name>
</gene>
<dbReference type="EMBL" id="CP042906">
    <property type="protein sequence ID" value="QEX19162.1"/>
    <property type="molecule type" value="Genomic_DNA"/>
</dbReference>
<dbReference type="Pfam" id="PF07969">
    <property type="entry name" value="Amidohydro_3"/>
    <property type="match status" value="1"/>
</dbReference>
<reference evidence="2 3" key="1">
    <citation type="submission" date="2019-08" db="EMBL/GenBank/DDBJ databases">
        <title>Hyperibacter terrae gen. nov., sp. nov. and Hyperibacter viscosus sp. nov., two new members in the family Rhodospirillaceae isolated from the rhizosphere of Hypericum perforatum.</title>
        <authorList>
            <person name="Noviana Z."/>
        </authorList>
    </citation>
    <scope>NUCLEOTIDE SEQUENCE [LARGE SCALE GENOMIC DNA]</scope>
    <source>
        <strain evidence="2 3">R5913</strain>
    </source>
</reference>